<evidence type="ECO:0000256" key="2">
    <source>
        <dbReference type="ARBA" id="ARBA00010219"/>
    </source>
</evidence>
<dbReference type="PANTHER" id="PTHR31689">
    <property type="entry name" value="DIAMINOPIMELATE EPIMERASE, CHLOROPLASTIC"/>
    <property type="match status" value="1"/>
</dbReference>
<keyword evidence="8" id="KW-0963">Cytoplasm</keyword>
<evidence type="ECO:0000313" key="11">
    <source>
        <dbReference type="Proteomes" id="UP000005010"/>
    </source>
</evidence>
<evidence type="ECO:0000256" key="4">
    <source>
        <dbReference type="ARBA" id="ARBA00022605"/>
    </source>
</evidence>
<dbReference type="AlphaFoldDB" id="I0ENK3"/>
<keyword evidence="11" id="KW-1185">Reference proteome</keyword>
<feature type="site" description="Could be important to modulate the pK values of the two catalytic cysteine residues" evidence="8">
    <location>
        <position position="154"/>
    </location>
</feature>
<comment type="subcellular location">
    <subcellularLocation>
        <location evidence="8">Cytoplasm</location>
    </subcellularLocation>
</comment>
<reference evidence="11" key="1">
    <citation type="submission" date="2012-04" db="EMBL/GenBank/DDBJ databases">
        <title>Complete genome sequence of Helicobacter cetorum strain MIT 00-7128.</title>
        <authorList>
            <person name="Kersulyte D."/>
            <person name="Berg D.E."/>
        </authorList>
    </citation>
    <scope>NUCLEOTIDE SEQUENCE [LARGE SCALE GENOMIC DNA]</scope>
    <source>
        <strain evidence="11">MIT 00-7128</strain>
    </source>
</reference>
<dbReference type="NCBIfam" id="TIGR00652">
    <property type="entry name" value="DapF"/>
    <property type="match status" value="1"/>
</dbReference>
<feature type="active site" description="Proton donor" evidence="8">
    <location>
        <position position="71"/>
    </location>
</feature>
<feature type="binding site" evidence="8">
    <location>
        <position position="13"/>
    </location>
    <ligand>
        <name>substrate</name>
    </ligand>
</feature>
<comment type="pathway">
    <text evidence="1 8">Amino-acid biosynthesis; L-lysine biosynthesis via DAP pathway; DL-2,6-diaminopimelate from LL-2,6-diaminopimelate: step 1/1.</text>
</comment>
<comment type="similarity">
    <text evidence="2 8">Belongs to the diaminopimelate epimerase family.</text>
</comment>
<dbReference type="Proteomes" id="UP000005010">
    <property type="component" value="Chromosome"/>
</dbReference>
<proteinExistence type="inferred from homology"/>
<dbReference type="InterPro" id="IPR001653">
    <property type="entry name" value="DAP_epimerase_DapF"/>
</dbReference>
<name>I0ENK3_HELC0</name>
<dbReference type="EC" id="5.1.1.7" evidence="3 8"/>
<comment type="caution">
    <text evidence="8">Lacks conserved residue(s) required for the propagation of feature annotation.</text>
</comment>
<keyword evidence="5 8" id="KW-0457">Lysine biosynthesis</keyword>
<organism evidence="10 11">
    <name type="scientific">Helicobacter cetorum (strain ATCC BAA-429 / MIT 00-7128)</name>
    <dbReference type="NCBI Taxonomy" id="182217"/>
    <lineage>
        <taxon>Bacteria</taxon>
        <taxon>Pseudomonadati</taxon>
        <taxon>Campylobacterota</taxon>
        <taxon>Epsilonproteobacteria</taxon>
        <taxon>Campylobacterales</taxon>
        <taxon>Helicobacteraceae</taxon>
        <taxon>Helicobacter</taxon>
    </lineage>
</organism>
<feature type="active site" description="Proton acceptor" evidence="8">
    <location>
        <position position="211"/>
    </location>
</feature>
<feature type="binding site" evidence="8">
    <location>
        <begin position="201"/>
        <end position="202"/>
    </location>
    <ligand>
        <name>substrate</name>
    </ligand>
</feature>
<feature type="binding site" evidence="8">
    <location>
        <position position="183"/>
    </location>
    <ligand>
        <name>substrate</name>
    </ligand>
</feature>
<dbReference type="EMBL" id="CP003479">
    <property type="protein sequence ID" value="AFI04522.1"/>
    <property type="molecule type" value="Genomic_DNA"/>
</dbReference>
<dbReference type="PATRIC" id="fig|182217.3.peg.1333"/>
<dbReference type="HOGENOM" id="CLU_053306_3_2_7"/>
<keyword evidence="4 8" id="KW-0028">Amino-acid biosynthesis</keyword>
<dbReference type="InterPro" id="IPR018510">
    <property type="entry name" value="DAP_epimerase_AS"/>
</dbReference>
<sequence>MHMVFYKYSGSGNDFLITHAFKEQDFSLLAKQICHRHEGFGADGLVVLLPHTHYPYAWDFYNSDGSRASMCGNASRCVGLHAYKYQLAPKNHTFLAGKREISISIEEPNIVESNLGHFQILENISQLQIAKQATLKSFLKEIATWHLIDTGVPHLVGFVKEKTYLDSLDLNDLKALRHLFNANVNIAYIKDEKTIFLHTYERGVENITLACGTGMGAVFVIAHLNYHLNSSATLIPTSQERLNLSLKDKQIFYKGKVCYIGMSVTEPNLLLP</sequence>
<dbReference type="PANTHER" id="PTHR31689:SF0">
    <property type="entry name" value="DIAMINOPIMELATE EPIMERASE"/>
    <property type="match status" value="1"/>
</dbReference>
<comment type="catalytic activity">
    <reaction evidence="7 8">
        <text>(2S,6S)-2,6-diaminopimelate = meso-2,6-diaminopimelate</text>
        <dbReference type="Rhea" id="RHEA:15393"/>
        <dbReference type="ChEBI" id="CHEBI:57609"/>
        <dbReference type="ChEBI" id="CHEBI:57791"/>
        <dbReference type="EC" id="5.1.1.7"/>
    </reaction>
</comment>
<dbReference type="HAMAP" id="MF_00197">
    <property type="entry name" value="DAP_epimerase"/>
    <property type="match status" value="1"/>
</dbReference>
<feature type="binding site" evidence="8">
    <location>
        <position position="62"/>
    </location>
    <ligand>
        <name>substrate</name>
    </ligand>
</feature>
<protein>
    <recommendedName>
        <fullName evidence="3 8">Diaminopimelate epimerase</fullName>
        <shortName evidence="8">DAP epimerase</shortName>
        <ecNumber evidence="3 8">5.1.1.7</ecNumber>
    </recommendedName>
    <alternativeName>
        <fullName evidence="8">PLP-independent amino acid racemase</fullName>
    </alternativeName>
</protein>
<comment type="subunit">
    <text evidence="8">Homodimer.</text>
</comment>
<evidence type="ECO:0000313" key="10">
    <source>
        <dbReference type="EMBL" id="AFI04522.1"/>
    </source>
</evidence>
<dbReference type="eggNOG" id="COG0253">
    <property type="taxonomic scope" value="Bacteria"/>
</dbReference>
<comment type="function">
    <text evidence="8">Catalyzes the stereoinversion of LL-2,6-diaminopimelate (L,L-DAP) to meso-diaminopimelate (meso-DAP), a precursor of L-lysine and an essential component of the bacterial peptidoglycan.</text>
</comment>
<dbReference type="KEGG" id="hce:HCW_06310"/>
<evidence type="ECO:0000256" key="6">
    <source>
        <dbReference type="ARBA" id="ARBA00023235"/>
    </source>
</evidence>
<feature type="binding site" evidence="8">
    <location>
        <begin position="72"/>
        <end position="73"/>
    </location>
    <ligand>
        <name>substrate</name>
    </ligand>
</feature>
<dbReference type="PROSITE" id="PS01326">
    <property type="entry name" value="DAP_EPIMERASE"/>
    <property type="match status" value="1"/>
</dbReference>
<feature type="binding site" evidence="8">
    <location>
        <begin position="212"/>
        <end position="213"/>
    </location>
    <ligand>
        <name>substrate</name>
    </ligand>
</feature>
<dbReference type="SUPFAM" id="SSF54506">
    <property type="entry name" value="Diaminopimelate epimerase-like"/>
    <property type="match status" value="2"/>
</dbReference>
<dbReference type="GO" id="GO:0005829">
    <property type="term" value="C:cytosol"/>
    <property type="evidence" value="ECO:0007669"/>
    <property type="project" value="TreeGrafter"/>
</dbReference>
<dbReference type="Pfam" id="PF01678">
    <property type="entry name" value="DAP_epimerase"/>
    <property type="match status" value="2"/>
</dbReference>
<feature type="site" description="Could be important to modulate the pK values of the two catalytic cysteine residues" evidence="8">
    <location>
        <position position="201"/>
    </location>
</feature>
<dbReference type="UniPathway" id="UPA00034">
    <property type="reaction ID" value="UER00025"/>
</dbReference>
<dbReference type="STRING" id="182217.HCW_06310"/>
<keyword evidence="6 8" id="KW-0413">Isomerase</keyword>
<gene>
    <name evidence="8 10" type="primary">dapF</name>
    <name evidence="10" type="ordered locus">HCW_06310</name>
</gene>
<accession>I0ENK3</accession>
<dbReference type="GO" id="GO:0009089">
    <property type="term" value="P:lysine biosynthetic process via diaminopimelate"/>
    <property type="evidence" value="ECO:0007669"/>
    <property type="project" value="UniProtKB-UniRule"/>
</dbReference>
<evidence type="ECO:0000256" key="5">
    <source>
        <dbReference type="ARBA" id="ARBA00023154"/>
    </source>
</evidence>
<evidence type="ECO:0000256" key="7">
    <source>
        <dbReference type="ARBA" id="ARBA00051712"/>
    </source>
</evidence>
<dbReference type="GO" id="GO:0008837">
    <property type="term" value="F:diaminopimelate epimerase activity"/>
    <property type="evidence" value="ECO:0007669"/>
    <property type="project" value="UniProtKB-UniRule"/>
</dbReference>
<evidence type="ECO:0000256" key="1">
    <source>
        <dbReference type="ARBA" id="ARBA00005196"/>
    </source>
</evidence>
<dbReference type="Gene3D" id="3.10.310.10">
    <property type="entry name" value="Diaminopimelate Epimerase, Chain A, domain 1"/>
    <property type="match status" value="2"/>
</dbReference>
<evidence type="ECO:0000256" key="3">
    <source>
        <dbReference type="ARBA" id="ARBA00013080"/>
    </source>
</evidence>
<evidence type="ECO:0000256" key="9">
    <source>
        <dbReference type="PROSITE-ProRule" id="PRU10125"/>
    </source>
</evidence>
<feature type="active site" evidence="9">
    <location>
        <position position="71"/>
    </location>
</feature>
<evidence type="ECO:0000256" key="8">
    <source>
        <dbReference type="HAMAP-Rule" id="MF_00197"/>
    </source>
</evidence>